<gene>
    <name evidence="1" type="ORF">WMO24_08740</name>
</gene>
<keyword evidence="2" id="KW-1185">Reference proteome</keyword>
<evidence type="ECO:0000313" key="1">
    <source>
        <dbReference type="EMBL" id="MEQ2520516.1"/>
    </source>
</evidence>
<dbReference type="EMBL" id="JBBMFA010000091">
    <property type="protein sequence ID" value="MEQ2520516.1"/>
    <property type="molecule type" value="Genomic_DNA"/>
</dbReference>
<proteinExistence type="predicted"/>
<reference evidence="1 2" key="1">
    <citation type="submission" date="2024-03" db="EMBL/GenBank/DDBJ databases">
        <title>Human intestinal bacterial collection.</title>
        <authorList>
            <person name="Pauvert C."/>
            <person name="Hitch T.C.A."/>
            <person name="Clavel T."/>
        </authorList>
    </citation>
    <scope>NUCLEOTIDE SEQUENCE [LARGE SCALE GENOMIC DNA]</scope>
    <source>
        <strain evidence="1 2">CLA-JM-H11</strain>
    </source>
</reference>
<evidence type="ECO:0000313" key="2">
    <source>
        <dbReference type="Proteomes" id="UP001477672"/>
    </source>
</evidence>
<dbReference type="Proteomes" id="UP001477672">
    <property type="component" value="Unassembled WGS sequence"/>
</dbReference>
<protein>
    <submittedName>
        <fullName evidence="1">Uncharacterized protein</fullName>
    </submittedName>
</protein>
<comment type="caution">
    <text evidence="1">The sequence shown here is derived from an EMBL/GenBank/DDBJ whole genome shotgun (WGS) entry which is preliminary data.</text>
</comment>
<name>A0ABV1GFJ3_9FIRM</name>
<dbReference type="RefSeq" id="WP_349216021.1">
    <property type="nucleotide sequence ID" value="NZ_JBBMFA010000091.1"/>
</dbReference>
<sequence>MDMRNWNVDKSQLERQQQELKNKMAFTYLGHGPKATGFLAKEFKRKPGLYARCTTCGYYMPLDAKGEEVCICGNLHRTEHDFKTELPANEIEIFKGQSRG</sequence>
<accession>A0ABV1GFJ3</accession>
<organism evidence="1 2">
    <name type="scientific">Ruthenibacterium intestinale</name>
    <dbReference type="NCBI Taxonomy" id="3133163"/>
    <lineage>
        <taxon>Bacteria</taxon>
        <taxon>Bacillati</taxon>
        <taxon>Bacillota</taxon>
        <taxon>Clostridia</taxon>
        <taxon>Eubacteriales</taxon>
        <taxon>Oscillospiraceae</taxon>
        <taxon>Ruthenibacterium</taxon>
    </lineage>
</organism>